<dbReference type="EMBL" id="BSTX01000004">
    <property type="protein sequence ID" value="GLZ80803.1"/>
    <property type="molecule type" value="Genomic_DNA"/>
</dbReference>
<dbReference type="Proteomes" id="UP001165079">
    <property type="component" value="Unassembled WGS sequence"/>
</dbReference>
<dbReference type="InterPro" id="IPR016040">
    <property type="entry name" value="NAD(P)-bd_dom"/>
</dbReference>
<dbReference type="PANTHER" id="PTHR43162:SF1">
    <property type="entry name" value="PRESTALK A DIFFERENTIATION PROTEIN A"/>
    <property type="match status" value="1"/>
</dbReference>
<evidence type="ECO:0000313" key="2">
    <source>
        <dbReference type="EMBL" id="GLZ80803.1"/>
    </source>
</evidence>
<accession>A0A9W6SRK9</accession>
<feature type="domain" description="NAD(P)-binding" evidence="1">
    <location>
        <begin position="6"/>
        <end position="177"/>
    </location>
</feature>
<evidence type="ECO:0000259" key="1">
    <source>
        <dbReference type="Pfam" id="PF13460"/>
    </source>
</evidence>
<evidence type="ECO:0000313" key="3">
    <source>
        <dbReference type="Proteomes" id="UP001165079"/>
    </source>
</evidence>
<dbReference type="Pfam" id="PF13460">
    <property type="entry name" value="NAD_binding_10"/>
    <property type="match status" value="1"/>
</dbReference>
<dbReference type="PANTHER" id="PTHR43162">
    <property type="match status" value="1"/>
</dbReference>
<dbReference type="InterPro" id="IPR051604">
    <property type="entry name" value="Ergot_Alk_Oxidoreductase"/>
</dbReference>
<protein>
    <submittedName>
        <fullName evidence="2">Nucleotide-diphosphate-sugar epimerase</fullName>
    </submittedName>
</protein>
<gene>
    <name evidence="2" type="ORF">Afil01_56100</name>
</gene>
<dbReference type="AlphaFoldDB" id="A0A9W6SRK9"/>
<organism evidence="2 3">
    <name type="scientific">Actinorhabdospora filicis</name>
    <dbReference type="NCBI Taxonomy" id="1785913"/>
    <lineage>
        <taxon>Bacteria</taxon>
        <taxon>Bacillati</taxon>
        <taxon>Actinomycetota</taxon>
        <taxon>Actinomycetes</taxon>
        <taxon>Micromonosporales</taxon>
        <taxon>Micromonosporaceae</taxon>
        <taxon>Actinorhabdospora</taxon>
    </lineage>
</organism>
<keyword evidence="3" id="KW-1185">Reference proteome</keyword>
<reference evidence="2" key="1">
    <citation type="submission" date="2023-03" db="EMBL/GenBank/DDBJ databases">
        <title>Actinorhabdospora filicis NBRC 111898.</title>
        <authorList>
            <person name="Ichikawa N."/>
            <person name="Sato H."/>
            <person name="Tonouchi N."/>
        </authorList>
    </citation>
    <scope>NUCLEOTIDE SEQUENCE</scope>
    <source>
        <strain evidence="2">NBRC 111898</strain>
    </source>
</reference>
<comment type="caution">
    <text evidence="2">The sequence shown here is derived from an EMBL/GenBank/DDBJ whole genome shotgun (WGS) entry which is preliminary data.</text>
</comment>
<dbReference type="Gene3D" id="3.40.50.720">
    <property type="entry name" value="NAD(P)-binding Rossmann-like Domain"/>
    <property type="match status" value="1"/>
</dbReference>
<dbReference type="InterPro" id="IPR036291">
    <property type="entry name" value="NAD(P)-bd_dom_sf"/>
</dbReference>
<sequence>MYLITGATGNVGRHLVSTLVAQGAKVRAVTRDPAARFDPSVDVCVADPSDPSTVDFGGVTAAFLNSAAIGESCAEFAATARAAGVRRLVALAAYNIEHPLALQPSRVLGHRNRECEEAVVDSGLEWVSLRPGVYTSMALPLWGPSVRSGIVPWPYPDFAEPVVDPRDVAEVAAHALRRDDLLYRRPLLASYAVTHREMAAAVGDALGVHVEVREVSAFGFAAGFPGAAGAAAGAAAGLVASLVARWAALEDVEAPVTEEVELVLGRPARGYGDWARDHAGLF</sequence>
<dbReference type="SUPFAM" id="SSF51735">
    <property type="entry name" value="NAD(P)-binding Rossmann-fold domains"/>
    <property type="match status" value="1"/>
</dbReference>
<dbReference type="RefSeq" id="WP_285666060.1">
    <property type="nucleotide sequence ID" value="NZ_BSTX01000004.1"/>
</dbReference>
<name>A0A9W6SRK9_9ACTN</name>
<proteinExistence type="predicted"/>